<keyword evidence="6 9" id="KW-1133">Transmembrane helix</keyword>
<name>T1H6P6_MEGSC</name>
<feature type="transmembrane region" description="Helical" evidence="9">
    <location>
        <begin position="89"/>
        <end position="109"/>
    </location>
</feature>
<evidence type="ECO:0000256" key="3">
    <source>
        <dbReference type="ARBA" id="ARBA00022448"/>
    </source>
</evidence>
<dbReference type="InterPro" id="IPR007305">
    <property type="entry name" value="Vesicle_transpt_Got1/SFT2"/>
</dbReference>
<sequence>PEANSWLKDAQDSCCPNLTRLQRIIGFVLCLGMGVFCFSLSIFFIPVLVLKARKFAMLYTLGSIFFITSFCFLSGFVAFFKQFFSKQRLAVSLTYSSSMMATLYFSLIAQSTA</sequence>
<comment type="function">
    <text evidence="1 9">May be involved in fusion of retrograde transport vesicles derived from an endocytic compartment with the Golgi complex.</text>
</comment>
<evidence type="ECO:0000256" key="6">
    <source>
        <dbReference type="ARBA" id="ARBA00022989"/>
    </source>
</evidence>
<dbReference type="PANTHER" id="PTHR23137">
    <property type="entry name" value="VESICLE TRANSPORT PROTEIN-RELATED"/>
    <property type="match status" value="1"/>
</dbReference>
<dbReference type="AlphaFoldDB" id="T1H6P6"/>
<evidence type="ECO:0000313" key="11">
    <source>
        <dbReference type="Proteomes" id="UP000015102"/>
    </source>
</evidence>
<keyword evidence="4 9" id="KW-0812">Transmembrane</keyword>
<dbReference type="HOGENOM" id="CLU_2139705_0_0_1"/>
<proteinExistence type="inferred from homology"/>
<dbReference type="PANTHER" id="PTHR23137:SF36">
    <property type="entry name" value="VESICLE TRANSPORT PROTEIN SFT2C"/>
    <property type="match status" value="1"/>
</dbReference>
<evidence type="ECO:0000256" key="9">
    <source>
        <dbReference type="RuleBase" id="RU363111"/>
    </source>
</evidence>
<reference evidence="11" key="1">
    <citation type="submission" date="2013-02" db="EMBL/GenBank/DDBJ databases">
        <authorList>
            <person name="Hughes D."/>
        </authorList>
    </citation>
    <scope>NUCLEOTIDE SEQUENCE</scope>
    <source>
        <strain>Durham</strain>
        <strain evidence="11">NC isolate 2 -- Noor lab</strain>
    </source>
</reference>
<keyword evidence="3 9" id="KW-0813">Transport</keyword>
<dbReference type="EnsemblMetazoa" id="MESCA012379-RA">
    <property type="protein sequence ID" value="MESCA012379-PA"/>
    <property type="gene ID" value="MESCA012379"/>
</dbReference>
<comment type="similarity">
    <text evidence="8 9">Belongs to the SFT2 family.</text>
</comment>
<dbReference type="InterPro" id="IPR011691">
    <property type="entry name" value="Vesicle_transpt_SFT2"/>
</dbReference>
<dbReference type="STRING" id="36166.T1H6P6"/>
<keyword evidence="5 9" id="KW-0653">Protein transport</keyword>
<keyword evidence="7 9" id="KW-0472">Membrane</keyword>
<organism evidence="10 11">
    <name type="scientific">Megaselia scalaris</name>
    <name type="common">Humpbacked fly</name>
    <name type="synonym">Phora scalaris</name>
    <dbReference type="NCBI Taxonomy" id="36166"/>
    <lineage>
        <taxon>Eukaryota</taxon>
        <taxon>Metazoa</taxon>
        <taxon>Ecdysozoa</taxon>
        <taxon>Arthropoda</taxon>
        <taxon>Hexapoda</taxon>
        <taxon>Insecta</taxon>
        <taxon>Pterygota</taxon>
        <taxon>Neoptera</taxon>
        <taxon>Endopterygota</taxon>
        <taxon>Diptera</taxon>
        <taxon>Brachycera</taxon>
        <taxon>Muscomorpha</taxon>
        <taxon>Platypezoidea</taxon>
        <taxon>Phoridae</taxon>
        <taxon>Megaseliini</taxon>
        <taxon>Megaselia</taxon>
    </lineage>
</organism>
<evidence type="ECO:0000256" key="1">
    <source>
        <dbReference type="ARBA" id="ARBA00003566"/>
    </source>
</evidence>
<dbReference type="Pfam" id="PF04178">
    <property type="entry name" value="Got1"/>
    <property type="match status" value="1"/>
</dbReference>
<dbReference type="GO" id="GO:0016020">
    <property type="term" value="C:membrane"/>
    <property type="evidence" value="ECO:0007669"/>
    <property type="project" value="UniProtKB-SubCell"/>
</dbReference>
<evidence type="ECO:0000313" key="10">
    <source>
        <dbReference type="EnsemblMetazoa" id="MESCA012379-PA"/>
    </source>
</evidence>
<protein>
    <recommendedName>
        <fullName evidence="9">Vesicle transport protein</fullName>
    </recommendedName>
</protein>
<dbReference type="Proteomes" id="UP000015102">
    <property type="component" value="Unassembled WGS sequence"/>
</dbReference>
<feature type="transmembrane region" description="Helical" evidence="9">
    <location>
        <begin position="24"/>
        <end position="50"/>
    </location>
</feature>
<dbReference type="GO" id="GO:0005737">
    <property type="term" value="C:cytoplasm"/>
    <property type="evidence" value="ECO:0007669"/>
    <property type="project" value="UniProtKB-ARBA"/>
</dbReference>
<reference evidence="10" key="2">
    <citation type="submission" date="2015-06" db="UniProtKB">
        <authorList>
            <consortium name="EnsemblMetazoa"/>
        </authorList>
    </citation>
    <scope>IDENTIFICATION</scope>
</reference>
<evidence type="ECO:0000256" key="5">
    <source>
        <dbReference type="ARBA" id="ARBA00022927"/>
    </source>
</evidence>
<evidence type="ECO:0000256" key="2">
    <source>
        <dbReference type="ARBA" id="ARBA00004141"/>
    </source>
</evidence>
<comment type="caution">
    <text evidence="9">Lacks conserved residue(s) required for the propagation of feature annotation.</text>
</comment>
<dbReference type="GO" id="GO:0016192">
    <property type="term" value="P:vesicle-mediated transport"/>
    <property type="evidence" value="ECO:0007669"/>
    <property type="project" value="InterPro"/>
</dbReference>
<feature type="transmembrane region" description="Helical" evidence="9">
    <location>
        <begin position="56"/>
        <end position="80"/>
    </location>
</feature>
<evidence type="ECO:0000256" key="7">
    <source>
        <dbReference type="ARBA" id="ARBA00023136"/>
    </source>
</evidence>
<evidence type="ECO:0000256" key="8">
    <source>
        <dbReference type="ARBA" id="ARBA00025800"/>
    </source>
</evidence>
<keyword evidence="11" id="KW-1185">Reference proteome</keyword>
<dbReference type="GO" id="GO:0012505">
    <property type="term" value="C:endomembrane system"/>
    <property type="evidence" value="ECO:0007669"/>
    <property type="project" value="UniProtKB-ARBA"/>
</dbReference>
<dbReference type="GO" id="GO:0015031">
    <property type="term" value="P:protein transport"/>
    <property type="evidence" value="ECO:0007669"/>
    <property type="project" value="UniProtKB-KW"/>
</dbReference>
<evidence type="ECO:0000256" key="4">
    <source>
        <dbReference type="ARBA" id="ARBA00022692"/>
    </source>
</evidence>
<accession>T1H6P6</accession>
<comment type="subcellular location">
    <subcellularLocation>
        <location evidence="2 9">Membrane</location>
        <topology evidence="2 9">Multi-pass membrane protein</topology>
    </subcellularLocation>
</comment>